<protein>
    <submittedName>
        <fullName evidence="1">Uncharacterized protein</fullName>
    </submittedName>
</protein>
<reference evidence="1 2" key="1">
    <citation type="submission" date="2015-06" db="EMBL/GenBank/DDBJ databases">
        <title>Draft genome sequence of an Alphaproteobacteria species associated to the Mediterranean sponge Oscarella lobularis.</title>
        <authorList>
            <person name="Jourda C."/>
            <person name="Santini S."/>
            <person name="Claverie J.-M."/>
        </authorList>
    </citation>
    <scope>NUCLEOTIDE SEQUENCE [LARGE SCALE GENOMIC DNA]</scope>
    <source>
        <strain evidence="1">IGS</strain>
    </source>
</reference>
<accession>A0A0J9E932</accession>
<sequence length="99" mass="11411">MTLYPGTDIAFLKAPDRERSRDLRLCATRGHVHVLWLDVFLRNGGHRTVPVNLRLPRDHCTSWIKLRGRALGRDVHRISVHYDSFHDHSGHAVLRAEGQ</sequence>
<proteinExistence type="predicted"/>
<dbReference type="PATRIC" id="fig|1675527.3.peg.4484"/>
<evidence type="ECO:0000313" key="1">
    <source>
        <dbReference type="EMBL" id="KMW59302.1"/>
    </source>
</evidence>
<dbReference type="Proteomes" id="UP000037178">
    <property type="component" value="Unassembled WGS sequence"/>
</dbReference>
<organism evidence="1 2">
    <name type="scientific">Candidatus Rhodobacter oscarellae</name>
    <dbReference type="NCBI Taxonomy" id="1675527"/>
    <lineage>
        <taxon>Bacteria</taxon>
        <taxon>Pseudomonadati</taxon>
        <taxon>Pseudomonadota</taxon>
        <taxon>Alphaproteobacteria</taxon>
        <taxon>Rhodobacterales</taxon>
        <taxon>Rhodobacter group</taxon>
        <taxon>Rhodobacter</taxon>
    </lineage>
</organism>
<gene>
    <name evidence="1" type="ORF">AIOL_004284</name>
</gene>
<dbReference type="STRING" id="1675527.AIOL_004284"/>
<keyword evidence="2" id="KW-1185">Reference proteome</keyword>
<dbReference type="EMBL" id="LFTY01000002">
    <property type="protein sequence ID" value="KMW59302.1"/>
    <property type="molecule type" value="Genomic_DNA"/>
</dbReference>
<comment type="caution">
    <text evidence="1">The sequence shown here is derived from an EMBL/GenBank/DDBJ whole genome shotgun (WGS) entry which is preliminary data.</text>
</comment>
<evidence type="ECO:0000313" key="2">
    <source>
        <dbReference type="Proteomes" id="UP000037178"/>
    </source>
</evidence>
<dbReference type="AlphaFoldDB" id="A0A0J9E932"/>
<name>A0A0J9E932_9RHOB</name>